<dbReference type="Proteomes" id="UP000824062">
    <property type="component" value="Unassembled WGS sequence"/>
</dbReference>
<dbReference type="EMBL" id="DXBM01000010">
    <property type="protein sequence ID" value="HIZ45515.1"/>
    <property type="molecule type" value="Genomic_DNA"/>
</dbReference>
<comment type="caution">
    <text evidence="2">The sequence shown here is derived from an EMBL/GenBank/DDBJ whole genome shotgun (WGS) entry which is preliminary data.</text>
</comment>
<reference evidence="2" key="1">
    <citation type="journal article" date="2021" name="PeerJ">
        <title>Extensive microbial diversity within the chicken gut microbiome revealed by metagenomics and culture.</title>
        <authorList>
            <person name="Gilroy R."/>
            <person name="Ravi A."/>
            <person name="Getino M."/>
            <person name="Pursley I."/>
            <person name="Horton D.L."/>
            <person name="Alikhan N.F."/>
            <person name="Baker D."/>
            <person name="Gharbi K."/>
            <person name="Hall N."/>
            <person name="Watson M."/>
            <person name="Adriaenssens E.M."/>
            <person name="Foster-Nyarko E."/>
            <person name="Jarju S."/>
            <person name="Secka A."/>
            <person name="Antonio M."/>
            <person name="Oren A."/>
            <person name="Chaudhuri R.R."/>
            <person name="La Ragione R."/>
            <person name="Hildebrand F."/>
            <person name="Pallen M.J."/>
        </authorList>
    </citation>
    <scope>NUCLEOTIDE SEQUENCE</scope>
    <source>
        <strain evidence="2">ChiHjej12B11-14209</strain>
    </source>
</reference>
<accession>A0A9D2JCN2</accession>
<feature type="transmembrane region" description="Helical" evidence="1">
    <location>
        <begin position="70"/>
        <end position="94"/>
    </location>
</feature>
<reference evidence="2" key="2">
    <citation type="submission" date="2021-04" db="EMBL/GenBank/DDBJ databases">
        <authorList>
            <person name="Gilroy R."/>
        </authorList>
    </citation>
    <scope>NUCLEOTIDE SEQUENCE</scope>
    <source>
        <strain evidence="2">ChiHjej12B11-14209</strain>
    </source>
</reference>
<dbReference type="AlphaFoldDB" id="A0A9D2JCN2"/>
<keyword evidence="1" id="KW-0812">Transmembrane</keyword>
<evidence type="ECO:0000313" key="3">
    <source>
        <dbReference type="Proteomes" id="UP000824062"/>
    </source>
</evidence>
<evidence type="ECO:0000256" key="1">
    <source>
        <dbReference type="SAM" id="Phobius"/>
    </source>
</evidence>
<evidence type="ECO:0000313" key="2">
    <source>
        <dbReference type="EMBL" id="HIZ45515.1"/>
    </source>
</evidence>
<proteinExistence type="predicted"/>
<organism evidence="2 3">
    <name type="scientific">Candidatus Olsenella pullistercoris</name>
    <dbReference type="NCBI Taxonomy" id="2838712"/>
    <lineage>
        <taxon>Bacteria</taxon>
        <taxon>Bacillati</taxon>
        <taxon>Actinomycetota</taxon>
        <taxon>Coriobacteriia</taxon>
        <taxon>Coriobacteriales</taxon>
        <taxon>Atopobiaceae</taxon>
        <taxon>Olsenella</taxon>
    </lineage>
</organism>
<dbReference type="InterPro" id="IPR019277">
    <property type="entry name" value="DUF2304"/>
</dbReference>
<keyword evidence="1" id="KW-1133">Transmembrane helix</keyword>
<sequence>MSEILRIVAVVASALFLMGVVRLVIRGRLLLKYSLLWMLLAVLVFLCGLFPQIVYEVARLLGFVSPSNLALLAGVVMLLVIALSLSVAVSRLVVANKNLTQRVAILEHEIERADARGVTAPEV</sequence>
<feature type="transmembrane region" description="Helical" evidence="1">
    <location>
        <begin position="6"/>
        <end position="25"/>
    </location>
</feature>
<keyword evidence="1" id="KW-0472">Membrane</keyword>
<gene>
    <name evidence="2" type="ORF">IAA19_00615</name>
</gene>
<dbReference type="Pfam" id="PF10066">
    <property type="entry name" value="DUF2304"/>
    <property type="match status" value="1"/>
</dbReference>
<protein>
    <submittedName>
        <fullName evidence="2">DUF2304 domain-containing protein</fullName>
    </submittedName>
</protein>
<feature type="transmembrane region" description="Helical" evidence="1">
    <location>
        <begin position="37"/>
        <end position="58"/>
    </location>
</feature>
<name>A0A9D2JCN2_9ACTN</name>